<feature type="compositionally biased region" description="Low complexity" evidence="1">
    <location>
        <begin position="346"/>
        <end position="361"/>
    </location>
</feature>
<feature type="domain" description="LysM" evidence="2">
    <location>
        <begin position="222"/>
        <end position="266"/>
    </location>
</feature>
<dbReference type="Gene3D" id="3.10.350.10">
    <property type="entry name" value="LysM domain"/>
    <property type="match status" value="2"/>
</dbReference>
<dbReference type="GeneID" id="19975412"/>
<dbReference type="EMBL" id="KB822724">
    <property type="protein sequence ID" value="ETN37083.1"/>
    <property type="molecule type" value="Genomic_DNA"/>
</dbReference>
<feature type="region of interest" description="Disordered" evidence="1">
    <location>
        <begin position="309"/>
        <end position="361"/>
    </location>
</feature>
<dbReference type="SMART" id="SM00257">
    <property type="entry name" value="LysM"/>
    <property type="match status" value="2"/>
</dbReference>
<dbReference type="HOGENOM" id="CLU_501534_0_0_1"/>
<feature type="domain" description="LysM" evidence="2">
    <location>
        <begin position="47"/>
        <end position="91"/>
    </location>
</feature>
<reference evidence="3 4" key="1">
    <citation type="submission" date="2013-03" db="EMBL/GenBank/DDBJ databases">
        <title>The Genome Sequence of Phialophora europaea CBS 101466.</title>
        <authorList>
            <consortium name="The Broad Institute Genomics Platform"/>
            <person name="Cuomo C."/>
            <person name="de Hoog S."/>
            <person name="Gorbushina A."/>
            <person name="Walker B."/>
            <person name="Young S.K."/>
            <person name="Zeng Q."/>
            <person name="Gargeya S."/>
            <person name="Fitzgerald M."/>
            <person name="Haas B."/>
            <person name="Abouelleil A."/>
            <person name="Allen A.W."/>
            <person name="Alvarado L."/>
            <person name="Arachchi H.M."/>
            <person name="Berlin A.M."/>
            <person name="Chapman S.B."/>
            <person name="Gainer-Dewar J."/>
            <person name="Goldberg J."/>
            <person name="Griggs A."/>
            <person name="Gujja S."/>
            <person name="Hansen M."/>
            <person name="Howarth C."/>
            <person name="Imamovic A."/>
            <person name="Ireland A."/>
            <person name="Larimer J."/>
            <person name="McCowan C."/>
            <person name="Murphy C."/>
            <person name="Pearson M."/>
            <person name="Poon T.W."/>
            <person name="Priest M."/>
            <person name="Roberts A."/>
            <person name="Saif S."/>
            <person name="Shea T."/>
            <person name="Sisk P."/>
            <person name="Sykes S."/>
            <person name="Wortman J."/>
            <person name="Nusbaum C."/>
            <person name="Birren B."/>
        </authorList>
    </citation>
    <scope>NUCLEOTIDE SEQUENCE [LARGE SCALE GENOMIC DNA]</scope>
    <source>
        <strain evidence="3 4">CBS 101466</strain>
    </source>
</reference>
<name>W2RN02_CYPE1</name>
<feature type="compositionally biased region" description="Acidic residues" evidence="1">
    <location>
        <begin position="133"/>
        <end position="145"/>
    </location>
</feature>
<accession>W2RN02</accession>
<evidence type="ECO:0000313" key="3">
    <source>
        <dbReference type="EMBL" id="ETN37083.1"/>
    </source>
</evidence>
<dbReference type="OrthoDB" id="2349272at2759"/>
<dbReference type="CDD" id="cd00118">
    <property type="entry name" value="LysM"/>
    <property type="match status" value="2"/>
</dbReference>
<feature type="compositionally biased region" description="Low complexity" evidence="1">
    <location>
        <begin position="147"/>
        <end position="194"/>
    </location>
</feature>
<dbReference type="InParanoid" id="W2RN02"/>
<feature type="compositionally biased region" description="Low complexity" evidence="1">
    <location>
        <begin position="309"/>
        <end position="338"/>
    </location>
</feature>
<protein>
    <recommendedName>
        <fullName evidence="2">LysM domain-containing protein</fullName>
    </recommendedName>
</protein>
<dbReference type="VEuPathDB" id="FungiDB:HMPREF1541_08073"/>
<dbReference type="InterPro" id="IPR036779">
    <property type="entry name" value="LysM_dom_sf"/>
</dbReference>
<evidence type="ECO:0000256" key="1">
    <source>
        <dbReference type="SAM" id="MobiDB-lite"/>
    </source>
</evidence>
<dbReference type="AlphaFoldDB" id="W2RN02"/>
<feature type="region of interest" description="Disordered" evidence="1">
    <location>
        <begin position="97"/>
        <end position="197"/>
    </location>
</feature>
<organism evidence="3 4">
    <name type="scientific">Cyphellophora europaea (strain CBS 101466)</name>
    <name type="common">Phialophora europaea</name>
    <dbReference type="NCBI Taxonomy" id="1220924"/>
    <lineage>
        <taxon>Eukaryota</taxon>
        <taxon>Fungi</taxon>
        <taxon>Dikarya</taxon>
        <taxon>Ascomycota</taxon>
        <taxon>Pezizomycotina</taxon>
        <taxon>Eurotiomycetes</taxon>
        <taxon>Chaetothyriomycetidae</taxon>
        <taxon>Chaetothyriales</taxon>
        <taxon>Cyphellophoraceae</taxon>
        <taxon>Cyphellophora</taxon>
    </lineage>
</organism>
<dbReference type="STRING" id="1220924.W2RN02"/>
<gene>
    <name evidence="3" type="ORF">HMPREF1541_08073</name>
</gene>
<dbReference type="Pfam" id="PF01476">
    <property type="entry name" value="LysM"/>
    <property type="match status" value="2"/>
</dbReference>
<dbReference type="eggNOG" id="ENOG502SPR5">
    <property type="taxonomic scope" value="Eukaryota"/>
</dbReference>
<dbReference type="InterPro" id="IPR018392">
    <property type="entry name" value="LysM"/>
</dbReference>
<dbReference type="RefSeq" id="XP_008720615.1">
    <property type="nucleotide sequence ID" value="XM_008722393.1"/>
</dbReference>
<evidence type="ECO:0000313" key="4">
    <source>
        <dbReference type="Proteomes" id="UP000030752"/>
    </source>
</evidence>
<evidence type="ECO:0000259" key="2">
    <source>
        <dbReference type="PROSITE" id="PS51782"/>
    </source>
</evidence>
<dbReference type="PROSITE" id="PS51782">
    <property type="entry name" value="LYSM"/>
    <property type="match status" value="2"/>
</dbReference>
<sequence length="543" mass="54240">MVAQDVVLTAIKLIANLTLSQLNSSAAADGVAADAADAGVTGNSGCLLYTVQTNDTGYNIAKSFGLDFPLINASNPNVVWEKIKVGEAILIPTGFTSQPEKNVAPAPSCPSSPAAGSQATSSPAVAPSASSAADEDSELPEDNPDDASPAASIPTNPPAATSPTPPAANANTPAGNSAGAGTAAAGTAPSAANTQAPNMTSAAAGTAAAAKGAPAPATSGCKSVVVAKGDTGYQIATKNGLTMAQLNAQNPGMVWEKMQVGQTLLLPPSANGTGLASVPDCKPAVIIPAQVDEAGSSGAAPVVATNTSKPVTSAPAASTPAPASNIASASPAATSSPPASSPPASKPASSTASTNKSGAEPVSALLSISPSSKSCDDAKFKDECATATDAAPHIVSSFAQYNVTSAGEQAALISWMIFESAGFKYNKNHFPAPGRPGQGTRTMMMPEFVQKYAKSIKALNGPVGTDEQVLALVMVPEYTFGSAAWFHSSQCSEGVKKGLAEGTTKGWEAWLKECVQTEVGEAGPDGRREIYDRARKALGVSVV</sequence>
<dbReference type="Proteomes" id="UP000030752">
    <property type="component" value="Unassembled WGS sequence"/>
</dbReference>
<dbReference type="SUPFAM" id="SSF54106">
    <property type="entry name" value="LysM domain"/>
    <property type="match status" value="2"/>
</dbReference>
<proteinExistence type="predicted"/>
<feature type="compositionally biased region" description="Low complexity" evidence="1">
    <location>
        <begin position="104"/>
        <end position="132"/>
    </location>
</feature>
<keyword evidence="4" id="KW-1185">Reference proteome</keyword>